<dbReference type="Gene3D" id="3.30.1150.10">
    <property type="match status" value="1"/>
</dbReference>
<dbReference type="RefSeq" id="WP_323248398.1">
    <property type="nucleotide sequence ID" value="NZ_JAYFUL010000009.1"/>
</dbReference>
<name>A0ABU5QL57_9BACT</name>
<comment type="caution">
    <text evidence="2">The sequence shown here is derived from an EMBL/GenBank/DDBJ whole genome shotgun (WGS) entry which is preliminary data.</text>
</comment>
<sequence length="471" mass="53857">MNTILKSIILSLFFFNTFSQSSSEEIDPIQKFIEATVQIPFMAEVDNVQGQIEVLISMGDNNLPVKYEIVKGLRPDCDAEALRVAKLINVSNLQTKLKDGKKIYVSVPFFTTEKVIYEDGTVFMFFDSEKKRVFDDRISTYAGSYFVDSLTGIINSGITYHLFQDTKAKYVDFAAIRVDTTERNTLSICENEADDMKVYTKSALNNSNFPLLFISWFENGQLRDREVNNKKYYYYPNGRIYKLIEKDITKSIEKEITFTKEFEWHANGQLFSVIERNVSKELNEEKYISVWDTLGNQVVKNGNGTCSLYLYKLKDAIKEHGTIKDGQKEGQWVGKTIENKTAYIEYYEKNNLVKGTAYTEVDSVVYETIEEMAEFKGGLKSFANFLQRNLSYPKQARKENIEGKVYVQFIVCTDGTLCDYKVVKGIGGGCDEESVRVLQKSSGKWMAGKQRGKAVRSKFTIPISYGFPLVI</sequence>
<dbReference type="Proteomes" id="UP001304671">
    <property type="component" value="Unassembled WGS sequence"/>
</dbReference>
<reference evidence="2 3" key="1">
    <citation type="submission" date="2023-12" db="EMBL/GenBank/DDBJ databases">
        <title>Novel species of the genus Arcicella isolated from rivers.</title>
        <authorList>
            <person name="Lu H."/>
        </authorList>
    </citation>
    <scope>NUCLEOTIDE SEQUENCE [LARGE SCALE GENOMIC DNA]</scope>
    <source>
        <strain evidence="2 3">LMG 21963</strain>
    </source>
</reference>
<dbReference type="Pfam" id="PF03544">
    <property type="entry name" value="TonB_C"/>
    <property type="match status" value="1"/>
</dbReference>
<dbReference type="PROSITE" id="PS52015">
    <property type="entry name" value="TONB_CTD"/>
    <property type="match status" value="1"/>
</dbReference>
<dbReference type="EMBL" id="JAYFUL010000009">
    <property type="protein sequence ID" value="MEA5257788.1"/>
    <property type="molecule type" value="Genomic_DNA"/>
</dbReference>
<evidence type="ECO:0000313" key="2">
    <source>
        <dbReference type="EMBL" id="MEA5257788.1"/>
    </source>
</evidence>
<evidence type="ECO:0000259" key="1">
    <source>
        <dbReference type="PROSITE" id="PS52015"/>
    </source>
</evidence>
<dbReference type="PANTHER" id="PTHR33446">
    <property type="entry name" value="PROTEIN TONB-RELATED"/>
    <property type="match status" value="1"/>
</dbReference>
<keyword evidence="3" id="KW-1185">Reference proteome</keyword>
<gene>
    <name evidence="2" type="ORF">VB264_08325</name>
</gene>
<organism evidence="2 3">
    <name type="scientific">Arcicella aquatica</name>
    <dbReference type="NCBI Taxonomy" id="217141"/>
    <lineage>
        <taxon>Bacteria</taxon>
        <taxon>Pseudomonadati</taxon>
        <taxon>Bacteroidota</taxon>
        <taxon>Cytophagia</taxon>
        <taxon>Cytophagales</taxon>
        <taxon>Flectobacillaceae</taxon>
        <taxon>Arcicella</taxon>
    </lineage>
</organism>
<dbReference type="SUPFAM" id="SSF74653">
    <property type="entry name" value="TolA/TonB C-terminal domain"/>
    <property type="match status" value="1"/>
</dbReference>
<dbReference type="InterPro" id="IPR051045">
    <property type="entry name" value="TonB-dependent_transducer"/>
</dbReference>
<dbReference type="InterPro" id="IPR037682">
    <property type="entry name" value="TonB_C"/>
</dbReference>
<feature type="domain" description="TonB C-terminal" evidence="1">
    <location>
        <begin position="377"/>
        <end position="471"/>
    </location>
</feature>
<evidence type="ECO:0000313" key="3">
    <source>
        <dbReference type="Proteomes" id="UP001304671"/>
    </source>
</evidence>
<dbReference type="PANTHER" id="PTHR33446:SF2">
    <property type="entry name" value="PROTEIN TONB"/>
    <property type="match status" value="1"/>
</dbReference>
<proteinExistence type="predicted"/>
<protein>
    <submittedName>
        <fullName evidence="2">Energy transducer TonB</fullName>
    </submittedName>
</protein>
<accession>A0ABU5QL57</accession>